<dbReference type="Gene3D" id="3.40.50.1820">
    <property type="entry name" value="alpha/beta hydrolase"/>
    <property type="match status" value="1"/>
</dbReference>
<dbReference type="InterPro" id="IPR000073">
    <property type="entry name" value="AB_hydrolase_1"/>
</dbReference>
<dbReference type="AlphaFoldDB" id="A0A1F6VB62"/>
<sequence length="289" mass="32420">MDFFPGFTRQRIACADIEINAVIGGNGPPLLLLHGYPQTHVMWHRVAPQLAAHFTVVATDLRGYGDSSKPAGLSDHANYSKRAVARDQVEVMHQLGFERFFLAGHDRGGRVAHRLALDHPDCVRRLAVLDISPTKIMFEQTDMAFASAYYHWFFLIQPAPFPETVIAASREFYMRNGLRAGPETFAPQAWQEYLRCFDSATIHASCEDYRAAATIDLEHDRADETAGRKIESPLLVLWGENGIIEKLFDPIDDWKKVATDVRGRALPAGHYLPEEVPDLVSAALLRFFG</sequence>
<evidence type="ECO:0000313" key="4">
    <source>
        <dbReference type="Proteomes" id="UP000179076"/>
    </source>
</evidence>
<evidence type="ECO:0000259" key="2">
    <source>
        <dbReference type="Pfam" id="PF00561"/>
    </source>
</evidence>
<dbReference type="InterPro" id="IPR000639">
    <property type="entry name" value="Epox_hydrolase-like"/>
</dbReference>
<keyword evidence="1 3" id="KW-0378">Hydrolase</keyword>
<dbReference type="GO" id="GO:0016787">
    <property type="term" value="F:hydrolase activity"/>
    <property type="evidence" value="ECO:0007669"/>
    <property type="project" value="UniProtKB-KW"/>
</dbReference>
<evidence type="ECO:0000313" key="3">
    <source>
        <dbReference type="EMBL" id="OGI66809.1"/>
    </source>
</evidence>
<comment type="caution">
    <text evidence="3">The sequence shown here is derived from an EMBL/GenBank/DDBJ whole genome shotgun (WGS) entry which is preliminary data.</text>
</comment>
<dbReference type="PANTHER" id="PTHR43329">
    <property type="entry name" value="EPOXIDE HYDROLASE"/>
    <property type="match status" value="1"/>
</dbReference>
<dbReference type="PRINTS" id="PR00412">
    <property type="entry name" value="EPOXHYDRLASE"/>
</dbReference>
<dbReference type="SUPFAM" id="SSF53474">
    <property type="entry name" value="alpha/beta-Hydrolases"/>
    <property type="match status" value="1"/>
</dbReference>
<name>A0A1F6VB62_9PROT</name>
<organism evidence="3 4">
    <name type="scientific">Candidatus Muproteobacteria bacterium RBG_16_60_9</name>
    <dbReference type="NCBI Taxonomy" id="1817755"/>
    <lineage>
        <taxon>Bacteria</taxon>
        <taxon>Pseudomonadati</taxon>
        <taxon>Pseudomonadota</taxon>
        <taxon>Candidatus Muproteobacteria</taxon>
    </lineage>
</organism>
<gene>
    <name evidence="3" type="ORF">A2W18_01665</name>
</gene>
<dbReference type="PRINTS" id="PR00111">
    <property type="entry name" value="ABHYDROLASE"/>
</dbReference>
<dbReference type="Proteomes" id="UP000179076">
    <property type="component" value="Unassembled WGS sequence"/>
</dbReference>
<accession>A0A1F6VB62</accession>
<reference evidence="3 4" key="1">
    <citation type="journal article" date="2016" name="Nat. Commun.">
        <title>Thousands of microbial genomes shed light on interconnected biogeochemical processes in an aquifer system.</title>
        <authorList>
            <person name="Anantharaman K."/>
            <person name="Brown C.T."/>
            <person name="Hug L.A."/>
            <person name="Sharon I."/>
            <person name="Castelle C.J."/>
            <person name="Probst A.J."/>
            <person name="Thomas B.C."/>
            <person name="Singh A."/>
            <person name="Wilkins M.J."/>
            <person name="Karaoz U."/>
            <person name="Brodie E.L."/>
            <person name="Williams K.H."/>
            <person name="Hubbard S.S."/>
            <person name="Banfield J.F."/>
        </authorList>
    </citation>
    <scope>NUCLEOTIDE SEQUENCE [LARGE SCALE GENOMIC DNA]</scope>
</reference>
<dbReference type="InterPro" id="IPR029058">
    <property type="entry name" value="AB_hydrolase_fold"/>
</dbReference>
<dbReference type="Pfam" id="PF00561">
    <property type="entry name" value="Abhydrolase_1"/>
    <property type="match status" value="1"/>
</dbReference>
<feature type="domain" description="AB hydrolase-1" evidence="2">
    <location>
        <begin position="28"/>
        <end position="272"/>
    </location>
</feature>
<evidence type="ECO:0000256" key="1">
    <source>
        <dbReference type="ARBA" id="ARBA00022801"/>
    </source>
</evidence>
<protein>
    <submittedName>
        <fullName evidence="3">Alpha/beta hydrolase</fullName>
    </submittedName>
</protein>
<dbReference type="EMBL" id="MFSP01000077">
    <property type="protein sequence ID" value="OGI66809.1"/>
    <property type="molecule type" value="Genomic_DNA"/>
</dbReference>
<proteinExistence type="predicted"/>